<sequence length="254" mass="27954">MTRLFYSDSGNGQPVVLLHGFLETNVIWKEFSENLSADYRILAFDLPGFGQSPLPEKSPFTLNEIAGQINDVLVNLGLNDVFLIGHSLGGYVSLAMVEARPDIFSAFCLFHSSALADSEEKKEARTKTIDFVKKNGALAFTSNFVPPLFADPNHTAVSAVKQMAIATSEETVTHYLGAMRDRPERISLLKKFPNPILFLAGENDSVIPVKALIEQSKLPKKATIHVLTDVGHMGMVESPVECLTIIKEFLSHIH</sequence>
<protein>
    <submittedName>
        <fullName evidence="2">Alpha/beta hydrolase</fullName>
    </submittedName>
</protein>
<dbReference type="Pfam" id="PF00561">
    <property type="entry name" value="Abhydrolase_1"/>
    <property type="match status" value="1"/>
</dbReference>
<dbReference type="PRINTS" id="PR00111">
    <property type="entry name" value="ABHYDROLASE"/>
</dbReference>
<evidence type="ECO:0000313" key="3">
    <source>
        <dbReference type="Proteomes" id="UP000288227"/>
    </source>
</evidence>
<dbReference type="Proteomes" id="UP000288227">
    <property type="component" value="Unassembled WGS sequence"/>
</dbReference>
<keyword evidence="3" id="KW-1185">Reference proteome</keyword>
<reference evidence="2 3" key="1">
    <citation type="submission" date="2018-11" db="EMBL/GenBank/DDBJ databases">
        <title>Chryseotalea sanarue gen. nov., sp., nov., a member of the family Cytophagaceae, isolated from a brackish lake in Hamamatsu Japan.</title>
        <authorList>
            <person name="Maejima Y."/>
            <person name="Iino T."/>
            <person name="Muraguchi Y."/>
            <person name="Fukuda K."/>
            <person name="Ohkuma M."/>
            <person name="Moriuchi R."/>
            <person name="Dohra H."/>
            <person name="Kimbara K."/>
            <person name="Shintani M."/>
        </authorList>
    </citation>
    <scope>NUCLEOTIDE SEQUENCE [LARGE SCALE GENOMIC DNA]</scope>
    <source>
        <strain evidence="2 3">Ys</strain>
    </source>
</reference>
<dbReference type="EMBL" id="BHXQ01000002">
    <property type="protein sequence ID" value="GCC50891.1"/>
    <property type="molecule type" value="Genomic_DNA"/>
</dbReference>
<dbReference type="RefSeq" id="WP_127121548.1">
    <property type="nucleotide sequence ID" value="NZ_BHXQ01000002.1"/>
</dbReference>
<feature type="domain" description="AB hydrolase-1" evidence="1">
    <location>
        <begin position="14"/>
        <end position="239"/>
    </location>
</feature>
<gene>
    <name evidence="2" type="ORF">SanaruYs_11100</name>
</gene>
<evidence type="ECO:0000259" key="1">
    <source>
        <dbReference type="Pfam" id="PF00561"/>
    </source>
</evidence>
<dbReference type="PANTHER" id="PTHR43798">
    <property type="entry name" value="MONOACYLGLYCEROL LIPASE"/>
    <property type="match status" value="1"/>
</dbReference>
<evidence type="ECO:0000313" key="2">
    <source>
        <dbReference type="EMBL" id="GCC50891.1"/>
    </source>
</evidence>
<keyword evidence="2" id="KW-0378">Hydrolase</keyword>
<accession>A0A401U7M0</accession>
<proteinExistence type="predicted"/>
<dbReference type="AlphaFoldDB" id="A0A401U7M0"/>
<dbReference type="InterPro" id="IPR029058">
    <property type="entry name" value="AB_hydrolase_fold"/>
</dbReference>
<organism evidence="2 3">
    <name type="scientific">Chryseotalea sanaruensis</name>
    <dbReference type="NCBI Taxonomy" id="2482724"/>
    <lineage>
        <taxon>Bacteria</taxon>
        <taxon>Pseudomonadati</taxon>
        <taxon>Bacteroidota</taxon>
        <taxon>Cytophagia</taxon>
        <taxon>Cytophagales</taxon>
        <taxon>Chryseotaleaceae</taxon>
        <taxon>Chryseotalea</taxon>
    </lineage>
</organism>
<comment type="caution">
    <text evidence="2">The sequence shown here is derived from an EMBL/GenBank/DDBJ whole genome shotgun (WGS) entry which is preliminary data.</text>
</comment>
<dbReference type="SUPFAM" id="SSF53474">
    <property type="entry name" value="alpha/beta-Hydrolases"/>
    <property type="match status" value="1"/>
</dbReference>
<dbReference type="InterPro" id="IPR000073">
    <property type="entry name" value="AB_hydrolase_1"/>
</dbReference>
<dbReference type="OrthoDB" id="252464at2"/>
<dbReference type="InterPro" id="IPR050266">
    <property type="entry name" value="AB_hydrolase_sf"/>
</dbReference>
<dbReference type="Gene3D" id="3.40.50.1820">
    <property type="entry name" value="alpha/beta hydrolase"/>
    <property type="match status" value="1"/>
</dbReference>
<dbReference type="GO" id="GO:0016787">
    <property type="term" value="F:hydrolase activity"/>
    <property type="evidence" value="ECO:0007669"/>
    <property type="project" value="UniProtKB-KW"/>
</dbReference>
<name>A0A401U7M0_9BACT</name>